<feature type="transmembrane region" description="Helical" evidence="9">
    <location>
        <begin position="311"/>
        <end position="335"/>
    </location>
</feature>
<evidence type="ECO:0000259" key="10">
    <source>
        <dbReference type="PROSITE" id="PS50011"/>
    </source>
</evidence>
<dbReference type="SUPFAM" id="SSF56112">
    <property type="entry name" value="Protein kinase-like (PK-like)"/>
    <property type="match status" value="1"/>
</dbReference>
<dbReference type="FunFam" id="1.10.510.10:FF:000095">
    <property type="entry name" value="protein STRUBBELIG-RECEPTOR FAMILY 8"/>
    <property type="match status" value="1"/>
</dbReference>
<dbReference type="InterPro" id="IPR052451">
    <property type="entry name" value="Ser/Thr_kinase-like"/>
</dbReference>
<dbReference type="Gene3D" id="3.80.10.10">
    <property type="entry name" value="Ribonuclease Inhibitor"/>
    <property type="match status" value="1"/>
</dbReference>
<feature type="compositionally biased region" description="Acidic residues" evidence="8">
    <location>
        <begin position="662"/>
        <end position="671"/>
    </location>
</feature>
<dbReference type="GO" id="GO:0004672">
    <property type="term" value="F:protein kinase activity"/>
    <property type="evidence" value="ECO:0007669"/>
    <property type="project" value="InterPro"/>
</dbReference>
<dbReference type="Pfam" id="PF07714">
    <property type="entry name" value="PK_Tyr_Ser-Thr"/>
    <property type="match status" value="1"/>
</dbReference>
<evidence type="ECO:0000256" key="5">
    <source>
        <dbReference type="ARBA" id="ARBA00022737"/>
    </source>
</evidence>
<keyword evidence="3 9" id="KW-0812">Transmembrane</keyword>
<keyword evidence="11" id="KW-0675">Receptor</keyword>
<dbReference type="Pfam" id="PF00560">
    <property type="entry name" value="LRR_1"/>
    <property type="match status" value="1"/>
</dbReference>
<dbReference type="PANTHER" id="PTHR48008:SF6">
    <property type="entry name" value="LEUCINE-RICH REPEAT RECEPTOR-LIKE PROTEIN KINASE IMK3-RELATED"/>
    <property type="match status" value="1"/>
</dbReference>
<sequence length="678" mass="74777">MEINSPVFENSWETLFPENQSSFQERASSHQMSAENKYKWKFMQKPFINTRLSRRSVHTDQIFLLFHILFFVLKPVPSQSWDDIIVTESDYHALQAFKHDLIDPKNMLKSWNDTGNGVCSGSWAGIKCARGQIIVIHLPWSGLSGRISEKIGQFQALRELSLHDNVIGGLVPYSLGLLPNLRDLKLFNNRFSGSIPPSLGFCSFLQTLDLANNSLSGPIPDIFSNLTKLLRLDFSFNQLTGSIPSSLTESASLVFLDLQNNNLSGSSTNLGHTQLCGYSASTPCPILSSQAPPEAALPDKKRYGELSIKDLILILLGTLLIILLVACAILILWLLRITKRVKETKNSHSAGTKGIPANAEEVEASAGTEGKLVHFDELKVFSTENLLCATAEVIGRSTYGTVYKTTMENGIQVAVKRLREKITKGPQEFFTEVNALGKIRHPNLLALRAYYLGPKGEKLLIFDYMSNGSLATFLHVHNADAPINWATRIQIAKDVARGLFYLHNKVGITHGNLTSSNVLLDEHKNAKISDYGLSRLMSSASNANVVATSGALGYRAPELSELRKATTKTDIYSFGVIMLELLTGRSPGDGMDLPQWVASIVRKEWTNGVFDVELMRDQSVSGDELLSTLKLALRCVDLSPSDRPEALPILRQLEEIARPETDVDSSGEDGETMPSPSA</sequence>
<evidence type="ECO:0000256" key="8">
    <source>
        <dbReference type="SAM" id="MobiDB-lite"/>
    </source>
</evidence>
<dbReference type="Pfam" id="PF08263">
    <property type="entry name" value="LRRNT_2"/>
    <property type="match status" value="1"/>
</dbReference>
<dbReference type="EMBL" id="KV005015">
    <property type="protein sequence ID" value="KZV34934.1"/>
    <property type="molecule type" value="Genomic_DNA"/>
</dbReference>
<dbReference type="PROSITE" id="PS50011">
    <property type="entry name" value="PROTEIN_KINASE_DOM"/>
    <property type="match status" value="1"/>
</dbReference>
<dbReference type="OrthoDB" id="1890790at2759"/>
<protein>
    <submittedName>
        <fullName evidence="11">Nodulation receptor kinase</fullName>
    </submittedName>
</protein>
<dbReference type="GO" id="GO:0016020">
    <property type="term" value="C:membrane"/>
    <property type="evidence" value="ECO:0007669"/>
    <property type="project" value="UniProtKB-SubCell"/>
</dbReference>
<evidence type="ECO:0000256" key="7">
    <source>
        <dbReference type="ARBA" id="ARBA00023136"/>
    </source>
</evidence>
<feature type="region of interest" description="Disordered" evidence="8">
    <location>
        <begin position="654"/>
        <end position="678"/>
    </location>
</feature>
<evidence type="ECO:0000313" key="11">
    <source>
        <dbReference type="EMBL" id="KZV34934.1"/>
    </source>
</evidence>
<evidence type="ECO:0000313" key="12">
    <source>
        <dbReference type="Proteomes" id="UP000250235"/>
    </source>
</evidence>
<comment type="subcellular location">
    <subcellularLocation>
        <location evidence="1">Membrane</location>
    </subcellularLocation>
</comment>
<dbReference type="CDD" id="cd14066">
    <property type="entry name" value="STKc_IRAK"/>
    <property type="match status" value="1"/>
</dbReference>
<dbReference type="SMART" id="SM00220">
    <property type="entry name" value="S_TKc"/>
    <property type="match status" value="1"/>
</dbReference>
<keyword evidence="11" id="KW-0418">Kinase</keyword>
<keyword evidence="7 9" id="KW-0472">Membrane</keyword>
<dbReference type="InterPro" id="IPR011009">
    <property type="entry name" value="Kinase-like_dom_sf"/>
</dbReference>
<feature type="domain" description="Protein kinase" evidence="10">
    <location>
        <begin position="388"/>
        <end position="656"/>
    </location>
</feature>
<dbReference type="FunFam" id="3.80.10.10:FF:000400">
    <property type="entry name" value="Nuclear pore complex protein NUP107"/>
    <property type="match status" value="1"/>
</dbReference>
<organism evidence="11 12">
    <name type="scientific">Dorcoceras hygrometricum</name>
    <dbReference type="NCBI Taxonomy" id="472368"/>
    <lineage>
        <taxon>Eukaryota</taxon>
        <taxon>Viridiplantae</taxon>
        <taxon>Streptophyta</taxon>
        <taxon>Embryophyta</taxon>
        <taxon>Tracheophyta</taxon>
        <taxon>Spermatophyta</taxon>
        <taxon>Magnoliopsida</taxon>
        <taxon>eudicotyledons</taxon>
        <taxon>Gunneridae</taxon>
        <taxon>Pentapetalae</taxon>
        <taxon>asterids</taxon>
        <taxon>lamiids</taxon>
        <taxon>Lamiales</taxon>
        <taxon>Gesneriaceae</taxon>
        <taxon>Didymocarpoideae</taxon>
        <taxon>Trichosporeae</taxon>
        <taxon>Loxocarpinae</taxon>
        <taxon>Dorcoceras</taxon>
    </lineage>
</organism>
<keyword evidence="2" id="KW-0433">Leucine-rich repeat</keyword>
<keyword evidence="4" id="KW-0732">Signal</keyword>
<reference evidence="11 12" key="1">
    <citation type="journal article" date="2015" name="Proc. Natl. Acad. Sci. U.S.A.">
        <title>The resurrection genome of Boea hygrometrica: A blueprint for survival of dehydration.</title>
        <authorList>
            <person name="Xiao L."/>
            <person name="Yang G."/>
            <person name="Zhang L."/>
            <person name="Yang X."/>
            <person name="Zhao S."/>
            <person name="Ji Z."/>
            <person name="Zhou Q."/>
            <person name="Hu M."/>
            <person name="Wang Y."/>
            <person name="Chen M."/>
            <person name="Xu Y."/>
            <person name="Jin H."/>
            <person name="Xiao X."/>
            <person name="Hu G."/>
            <person name="Bao F."/>
            <person name="Hu Y."/>
            <person name="Wan P."/>
            <person name="Li L."/>
            <person name="Deng X."/>
            <person name="Kuang T."/>
            <person name="Xiang C."/>
            <person name="Zhu J.K."/>
            <person name="Oliver M.J."/>
            <person name="He Y."/>
        </authorList>
    </citation>
    <scope>NUCLEOTIDE SEQUENCE [LARGE SCALE GENOMIC DNA]</scope>
    <source>
        <strain evidence="12">cv. XS01</strain>
    </source>
</reference>
<dbReference type="Gene3D" id="1.10.510.10">
    <property type="entry name" value="Transferase(Phosphotransferase) domain 1"/>
    <property type="match status" value="1"/>
</dbReference>
<evidence type="ECO:0000256" key="3">
    <source>
        <dbReference type="ARBA" id="ARBA00022692"/>
    </source>
</evidence>
<dbReference type="Proteomes" id="UP000250235">
    <property type="component" value="Unassembled WGS sequence"/>
</dbReference>
<dbReference type="SUPFAM" id="SSF52058">
    <property type="entry name" value="L domain-like"/>
    <property type="match status" value="1"/>
</dbReference>
<evidence type="ECO:0000256" key="6">
    <source>
        <dbReference type="ARBA" id="ARBA00022989"/>
    </source>
</evidence>
<proteinExistence type="predicted"/>
<dbReference type="InterPro" id="IPR013210">
    <property type="entry name" value="LRR_N_plant-typ"/>
</dbReference>
<name>A0A2Z7BKU0_9LAMI</name>
<dbReference type="AlphaFoldDB" id="A0A2Z7BKU0"/>
<dbReference type="GO" id="GO:0005524">
    <property type="term" value="F:ATP binding"/>
    <property type="evidence" value="ECO:0007669"/>
    <property type="project" value="InterPro"/>
</dbReference>
<evidence type="ECO:0000256" key="9">
    <source>
        <dbReference type="SAM" id="Phobius"/>
    </source>
</evidence>
<dbReference type="InterPro" id="IPR000719">
    <property type="entry name" value="Prot_kinase_dom"/>
</dbReference>
<dbReference type="PANTHER" id="PTHR48008">
    <property type="entry name" value="LEUCINE-RICH REPEAT RECEPTOR-LIKE PROTEIN KINASE IMK3-RELATED"/>
    <property type="match status" value="1"/>
</dbReference>
<evidence type="ECO:0000256" key="2">
    <source>
        <dbReference type="ARBA" id="ARBA00022614"/>
    </source>
</evidence>
<keyword evidence="6 9" id="KW-1133">Transmembrane helix</keyword>
<keyword evidence="12" id="KW-1185">Reference proteome</keyword>
<dbReference type="InterPro" id="IPR001611">
    <property type="entry name" value="Leu-rich_rpt"/>
</dbReference>
<dbReference type="Pfam" id="PF13855">
    <property type="entry name" value="LRR_8"/>
    <property type="match status" value="1"/>
</dbReference>
<accession>A0A2Z7BKU0</accession>
<dbReference type="InterPro" id="IPR001245">
    <property type="entry name" value="Ser-Thr/Tyr_kinase_cat_dom"/>
</dbReference>
<evidence type="ECO:0000256" key="4">
    <source>
        <dbReference type="ARBA" id="ARBA00022729"/>
    </source>
</evidence>
<gene>
    <name evidence="11" type="ORF">F511_04908</name>
</gene>
<dbReference type="Gene3D" id="3.30.200.20">
    <property type="entry name" value="Phosphorylase Kinase, domain 1"/>
    <property type="match status" value="1"/>
</dbReference>
<evidence type="ECO:0000256" key="1">
    <source>
        <dbReference type="ARBA" id="ARBA00004370"/>
    </source>
</evidence>
<keyword evidence="5" id="KW-0677">Repeat</keyword>
<keyword evidence="11" id="KW-0808">Transferase</keyword>
<dbReference type="InterPro" id="IPR032675">
    <property type="entry name" value="LRR_dom_sf"/>
</dbReference>